<accession>A0A0A9BUB0</accession>
<reference evidence="1" key="1">
    <citation type="submission" date="2014-09" db="EMBL/GenBank/DDBJ databases">
        <authorList>
            <person name="Magalhaes I.L.F."/>
            <person name="Oliveira U."/>
            <person name="Santos F.R."/>
            <person name="Vidigal T.H.D.A."/>
            <person name="Brescovit A.D."/>
            <person name="Santos A.J."/>
        </authorList>
    </citation>
    <scope>NUCLEOTIDE SEQUENCE</scope>
    <source>
        <tissue evidence="1">Shoot tissue taken approximately 20 cm above the soil surface</tissue>
    </source>
</reference>
<dbReference type="EMBL" id="GBRH01232102">
    <property type="protein sequence ID" value="JAD65793.1"/>
    <property type="molecule type" value="Transcribed_RNA"/>
</dbReference>
<name>A0A0A9BUB0_ARUDO</name>
<evidence type="ECO:0000313" key="1">
    <source>
        <dbReference type="EMBL" id="JAD65793.1"/>
    </source>
</evidence>
<dbReference type="AlphaFoldDB" id="A0A0A9BUB0"/>
<proteinExistence type="predicted"/>
<organism evidence="1">
    <name type="scientific">Arundo donax</name>
    <name type="common">Giant reed</name>
    <name type="synonym">Donax arundinaceus</name>
    <dbReference type="NCBI Taxonomy" id="35708"/>
    <lineage>
        <taxon>Eukaryota</taxon>
        <taxon>Viridiplantae</taxon>
        <taxon>Streptophyta</taxon>
        <taxon>Embryophyta</taxon>
        <taxon>Tracheophyta</taxon>
        <taxon>Spermatophyta</taxon>
        <taxon>Magnoliopsida</taxon>
        <taxon>Liliopsida</taxon>
        <taxon>Poales</taxon>
        <taxon>Poaceae</taxon>
        <taxon>PACMAD clade</taxon>
        <taxon>Arundinoideae</taxon>
        <taxon>Arundineae</taxon>
        <taxon>Arundo</taxon>
    </lineage>
</organism>
<sequence>MCLLCRHTPKSAKHLLAECRYSQRIWATIAAWTSIDALSPTTWPPSESVEQWWITLAGQAGVAQKALQSLVILVTWELWNERNARVFRHKELPVNSLVAKIKEEARIWAVAGAKHICAELPFL</sequence>
<protein>
    <recommendedName>
        <fullName evidence="2">Reverse transcriptase zinc-binding domain-containing protein</fullName>
    </recommendedName>
</protein>
<reference evidence="1" key="2">
    <citation type="journal article" date="2015" name="Data Brief">
        <title>Shoot transcriptome of the giant reed, Arundo donax.</title>
        <authorList>
            <person name="Barrero R.A."/>
            <person name="Guerrero F.D."/>
            <person name="Moolhuijzen P."/>
            <person name="Goolsby J.A."/>
            <person name="Tidwell J."/>
            <person name="Bellgard S.E."/>
            <person name="Bellgard M.I."/>
        </authorList>
    </citation>
    <scope>NUCLEOTIDE SEQUENCE</scope>
    <source>
        <tissue evidence="1">Shoot tissue taken approximately 20 cm above the soil surface</tissue>
    </source>
</reference>
<evidence type="ECO:0008006" key="2">
    <source>
        <dbReference type="Google" id="ProtNLM"/>
    </source>
</evidence>